<gene>
    <name evidence="1" type="ORF">ACFSYH_03960</name>
</gene>
<reference evidence="2" key="1">
    <citation type="journal article" date="2019" name="Int. J. Syst. Evol. Microbiol.">
        <title>The Global Catalogue of Microorganisms (GCM) 10K type strain sequencing project: providing services to taxonomists for standard genome sequencing and annotation.</title>
        <authorList>
            <consortium name="The Broad Institute Genomics Platform"/>
            <consortium name="The Broad Institute Genome Sequencing Center for Infectious Disease"/>
            <person name="Wu L."/>
            <person name="Ma J."/>
        </authorList>
    </citation>
    <scope>NUCLEOTIDE SEQUENCE [LARGE SCALE GENOMIC DNA]</scope>
    <source>
        <strain evidence="2">KCTC 33576</strain>
    </source>
</reference>
<name>A0ABW5XCB5_9MICO</name>
<dbReference type="Proteomes" id="UP001597391">
    <property type="component" value="Unassembled WGS sequence"/>
</dbReference>
<evidence type="ECO:0000313" key="2">
    <source>
        <dbReference type="Proteomes" id="UP001597391"/>
    </source>
</evidence>
<evidence type="ECO:0000313" key="1">
    <source>
        <dbReference type="EMBL" id="MFD2839722.1"/>
    </source>
</evidence>
<sequence length="76" mass="8592">MQVATGGRRTVTRRGEDWTVQNIRSSDKTYICPGCNHSIAPGLAHVVAWANDSLFGQDAALAERRHWHTRCWTIQE</sequence>
<protein>
    <recommendedName>
        <fullName evidence="3">ATP/GTP-binding protein</fullName>
    </recommendedName>
</protein>
<dbReference type="EMBL" id="JBHUOP010000002">
    <property type="protein sequence ID" value="MFD2839722.1"/>
    <property type="molecule type" value="Genomic_DNA"/>
</dbReference>
<organism evidence="1 2">
    <name type="scientific">Populibacterium corticicola</name>
    <dbReference type="NCBI Taxonomy" id="1812826"/>
    <lineage>
        <taxon>Bacteria</taxon>
        <taxon>Bacillati</taxon>
        <taxon>Actinomycetota</taxon>
        <taxon>Actinomycetes</taxon>
        <taxon>Micrococcales</taxon>
        <taxon>Jonesiaceae</taxon>
        <taxon>Populibacterium</taxon>
    </lineage>
</organism>
<accession>A0ABW5XCB5</accession>
<proteinExistence type="predicted"/>
<keyword evidence="2" id="KW-1185">Reference proteome</keyword>
<evidence type="ECO:0008006" key="3">
    <source>
        <dbReference type="Google" id="ProtNLM"/>
    </source>
</evidence>
<comment type="caution">
    <text evidence="1">The sequence shown here is derived from an EMBL/GenBank/DDBJ whole genome shotgun (WGS) entry which is preliminary data.</text>
</comment>